<proteinExistence type="predicted"/>
<dbReference type="Ensembl" id="ENSXETT00000116955">
    <property type="protein sequence ID" value="ENSXETP00000118701"/>
    <property type="gene ID" value="ENSXETG00000047692"/>
</dbReference>
<accession>A0A803KEL6</accession>
<dbReference type="Gene3D" id="2.80.10.50">
    <property type="match status" value="1"/>
</dbReference>
<dbReference type="CDD" id="cd23298">
    <property type="entry name" value="beta-trefoil_IL18"/>
    <property type="match status" value="1"/>
</dbReference>
<dbReference type="GeneTree" id="ENSGT01000000221482"/>
<evidence type="ECO:0000313" key="1">
    <source>
        <dbReference type="Ensembl" id="ENSXETP00000118701"/>
    </source>
</evidence>
<reference evidence="1" key="1">
    <citation type="journal article" date="2010" name="Science">
        <title>The genome of the Western clawed frog Xenopus tropicalis.</title>
        <authorList>
            <person name="Hellsten U."/>
            <person name="Harland R.M."/>
            <person name="Gilchrist M.J."/>
            <person name="Hendrix D."/>
            <person name="Jurka J."/>
            <person name="Kapitonov V."/>
            <person name="Ovcharenko I."/>
            <person name="Putnam N.H."/>
            <person name="Shu S."/>
            <person name="Taher L."/>
            <person name="Blitz I.L."/>
            <person name="Blumberg B."/>
            <person name="Dichmann D.S."/>
            <person name="Dubchak I."/>
            <person name="Amaya E."/>
            <person name="Detter J.C."/>
            <person name="Fletcher R."/>
            <person name="Gerhard D.S."/>
            <person name="Goodstein D."/>
            <person name="Graves T."/>
            <person name="Grigoriev I.V."/>
            <person name="Grimwood J."/>
            <person name="Kawashima T."/>
            <person name="Lindquist E."/>
            <person name="Lucas S.M."/>
            <person name="Mead P.E."/>
            <person name="Mitros T."/>
            <person name="Ogino H."/>
            <person name="Ohta Y."/>
            <person name="Poliakov A.V."/>
            <person name="Pollet N."/>
            <person name="Robert J."/>
            <person name="Salamov A."/>
            <person name="Sater A.K."/>
            <person name="Schmutz J."/>
            <person name="Terry A."/>
            <person name="Vize P.D."/>
            <person name="Warren W.C."/>
            <person name="Wells D."/>
            <person name="Wills A."/>
            <person name="Wilson R.K."/>
            <person name="Zimmerman L.B."/>
            <person name="Zorn A.M."/>
            <person name="Grainger R."/>
            <person name="Grammer T."/>
            <person name="Khokha M.K."/>
            <person name="Richardson P.M."/>
            <person name="Rokhsar D.S."/>
        </authorList>
    </citation>
    <scope>NUCLEOTIDE SEQUENCE [LARGE SCALE GENOMIC DNA]</scope>
    <source>
        <strain evidence="1">Nigerian</strain>
    </source>
</reference>
<reference evidence="1" key="2">
    <citation type="submission" date="2021-03" db="UniProtKB">
        <authorList>
            <consortium name="Ensembl"/>
        </authorList>
    </citation>
    <scope>IDENTIFICATION</scope>
</reference>
<sequence length="273" mass="31021">MAENMEGRPSNQDDWRATGKSYNETIQNINEEYLTSYPSSSGICFVHTAMKDPGYWDYTVTEYVNQDAPLSVAITFIDEHGETYRLCSQRDGSLGFMVTMAENMEGRPSNQDDWRATGKSYNETIQNINEEYLTSYPSSSGICFVHTAMKDPGYWDYTVTEYVNQDAPLSVAITFIDEHGETYRLCSQRDGSLGFMTGKLPEKIEGTECSFLFFKKKFAVGDDSYSFQCADGRGKYLSYNEHNQVILKDAPNVRTDETCNNSRKHGKKISQSR</sequence>
<organism evidence="1">
    <name type="scientific">Xenopus tropicalis</name>
    <name type="common">Western clawed frog</name>
    <name type="synonym">Silurana tropicalis</name>
    <dbReference type="NCBI Taxonomy" id="8364"/>
    <lineage>
        <taxon>Eukaryota</taxon>
        <taxon>Metazoa</taxon>
        <taxon>Chordata</taxon>
        <taxon>Craniata</taxon>
        <taxon>Vertebrata</taxon>
        <taxon>Euteleostomi</taxon>
        <taxon>Amphibia</taxon>
        <taxon>Batrachia</taxon>
        <taxon>Anura</taxon>
        <taxon>Pipoidea</taxon>
        <taxon>Pipidae</taxon>
        <taxon>Xenopodinae</taxon>
        <taxon>Xenopus</taxon>
        <taxon>Silurana</taxon>
    </lineage>
</organism>
<protein>
    <submittedName>
        <fullName evidence="1">Uncharacterized LOC108648189</fullName>
    </submittedName>
</protein>
<gene>
    <name evidence="1" type="primary">LOC108648189</name>
</gene>
<dbReference type="AlphaFoldDB" id="A0A803KEL6"/>
<name>A0A803KEL6_XENTR</name>
<dbReference type="InParanoid" id="A0A803KEL6"/>